<protein>
    <submittedName>
        <fullName evidence="1">Uncharacterized protein</fullName>
    </submittedName>
</protein>
<proteinExistence type="predicted"/>
<reference evidence="1" key="1">
    <citation type="submission" date="2019-10" db="EMBL/GenBank/DDBJ databases">
        <title>Draft genome sequece of Microseira wollei NIES-4236.</title>
        <authorList>
            <person name="Yamaguchi H."/>
            <person name="Suzuki S."/>
            <person name="Kawachi M."/>
        </authorList>
    </citation>
    <scope>NUCLEOTIDE SEQUENCE</scope>
    <source>
        <strain evidence="1">NIES-4236</strain>
    </source>
</reference>
<organism evidence="1 2">
    <name type="scientific">Microseira wollei NIES-4236</name>
    <dbReference type="NCBI Taxonomy" id="2530354"/>
    <lineage>
        <taxon>Bacteria</taxon>
        <taxon>Bacillati</taxon>
        <taxon>Cyanobacteriota</taxon>
        <taxon>Cyanophyceae</taxon>
        <taxon>Oscillatoriophycideae</taxon>
        <taxon>Aerosakkonematales</taxon>
        <taxon>Aerosakkonemataceae</taxon>
        <taxon>Microseira</taxon>
    </lineage>
</organism>
<dbReference type="EMBL" id="BLAY01000002">
    <property type="protein sequence ID" value="GET35489.1"/>
    <property type="molecule type" value="Genomic_DNA"/>
</dbReference>
<keyword evidence="2" id="KW-1185">Reference proteome</keyword>
<dbReference type="AlphaFoldDB" id="A0AAV3X598"/>
<dbReference type="RefSeq" id="WP_226573056.1">
    <property type="nucleotide sequence ID" value="NZ_BLAY01000002.1"/>
</dbReference>
<evidence type="ECO:0000313" key="1">
    <source>
        <dbReference type="EMBL" id="GET35489.1"/>
    </source>
</evidence>
<evidence type="ECO:0000313" key="2">
    <source>
        <dbReference type="Proteomes" id="UP001050975"/>
    </source>
</evidence>
<name>A0AAV3X598_9CYAN</name>
<accession>A0AAV3X598</accession>
<gene>
    <name evidence="1" type="ORF">MiSe_02310</name>
</gene>
<comment type="caution">
    <text evidence="1">The sequence shown here is derived from an EMBL/GenBank/DDBJ whole genome shotgun (WGS) entry which is preliminary data.</text>
</comment>
<sequence length="148" mass="16542">MTVVTADLMTMSQSELDDLYKRSFPGAIPNGDGRGTAIIAAGSVLSKSLAPIVKLLAWRGKFFYADQSFLLNKITPLSLKLIKAQIYRGESWIDGKETIILDYSKTSFVAQRIRDEIREVSPGLYLGQAYWGKSRVLNFILEFSNSLK</sequence>
<dbReference type="Proteomes" id="UP001050975">
    <property type="component" value="Unassembled WGS sequence"/>
</dbReference>